<dbReference type="SUPFAM" id="SSF51695">
    <property type="entry name" value="PLC-like phosphodiesterases"/>
    <property type="match status" value="1"/>
</dbReference>
<protein>
    <submittedName>
        <fullName evidence="2">Glycerophosphodiester phosphodiesterase</fullName>
    </submittedName>
</protein>
<proteinExistence type="predicted"/>
<evidence type="ECO:0000313" key="3">
    <source>
        <dbReference type="Proteomes" id="UP001428817"/>
    </source>
</evidence>
<evidence type="ECO:0000313" key="2">
    <source>
        <dbReference type="EMBL" id="GAA5175871.1"/>
    </source>
</evidence>
<dbReference type="InterPro" id="IPR017946">
    <property type="entry name" value="PLC-like_Pdiesterase_TIM-brl"/>
</dbReference>
<dbReference type="InterPro" id="IPR030395">
    <property type="entry name" value="GP_PDE_dom"/>
</dbReference>
<sequence>MRADASGTGRGSAHPYLAGPYPRALVHRGWQLDELAGMENSLASFRRAVAEGFSYLEIDVHATSDGVVVVAHDAALDRTTDGSGPIAEQPWRVVGAARVGGREPVVALETVLEELPGALLNIDLKADPAVEPTLELLSRTDAWDRVCLASFSAKRLGRVRRAAGAKLLTSCSPRDALALRLRGWLRQAHLGPAGGLVGGAFPVPAQLAQLPRTQGPLTVVDPGLIGAAHALGMEVHVWTVNEADEMHELLDMGVDGLVSDRPDLLREVLAERGQWPG</sequence>
<accession>A0ABP9RDU8</accession>
<name>A0ABP9RDU8_9PSEU</name>
<feature type="domain" description="GP-PDE" evidence="1">
    <location>
        <begin position="22"/>
        <end position="269"/>
    </location>
</feature>
<dbReference type="Pfam" id="PF03009">
    <property type="entry name" value="GDPD"/>
    <property type="match status" value="1"/>
</dbReference>
<dbReference type="PROSITE" id="PS51704">
    <property type="entry name" value="GP_PDE"/>
    <property type="match status" value="1"/>
</dbReference>
<keyword evidence="3" id="KW-1185">Reference proteome</keyword>
<dbReference type="CDD" id="cd08561">
    <property type="entry name" value="GDPD_cytoplasmic_ScUgpQ2_like"/>
    <property type="match status" value="1"/>
</dbReference>
<dbReference type="EMBL" id="BAABJP010000068">
    <property type="protein sequence ID" value="GAA5175871.1"/>
    <property type="molecule type" value="Genomic_DNA"/>
</dbReference>
<dbReference type="Gene3D" id="3.20.20.190">
    <property type="entry name" value="Phosphatidylinositol (PI) phosphodiesterase"/>
    <property type="match status" value="1"/>
</dbReference>
<dbReference type="Proteomes" id="UP001428817">
    <property type="component" value="Unassembled WGS sequence"/>
</dbReference>
<dbReference type="RefSeq" id="WP_345703572.1">
    <property type="nucleotide sequence ID" value="NZ_BAABJP010000068.1"/>
</dbReference>
<organism evidence="2 3">
    <name type="scientific">Pseudonocardia eucalypti</name>
    <dbReference type="NCBI Taxonomy" id="648755"/>
    <lineage>
        <taxon>Bacteria</taxon>
        <taxon>Bacillati</taxon>
        <taxon>Actinomycetota</taxon>
        <taxon>Actinomycetes</taxon>
        <taxon>Pseudonocardiales</taxon>
        <taxon>Pseudonocardiaceae</taxon>
        <taxon>Pseudonocardia</taxon>
    </lineage>
</organism>
<comment type="caution">
    <text evidence="2">The sequence shown here is derived from an EMBL/GenBank/DDBJ whole genome shotgun (WGS) entry which is preliminary data.</text>
</comment>
<dbReference type="PANTHER" id="PTHR43805:SF1">
    <property type="entry name" value="GP-PDE DOMAIN-CONTAINING PROTEIN"/>
    <property type="match status" value="1"/>
</dbReference>
<evidence type="ECO:0000259" key="1">
    <source>
        <dbReference type="PROSITE" id="PS51704"/>
    </source>
</evidence>
<gene>
    <name evidence="2" type="ORF">GCM10023321_82800</name>
</gene>
<reference evidence="3" key="1">
    <citation type="journal article" date="2019" name="Int. J. Syst. Evol. Microbiol.">
        <title>The Global Catalogue of Microorganisms (GCM) 10K type strain sequencing project: providing services to taxonomists for standard genome sequencing and annotation.</title>
        <authorList>
            <consortium name="The Broad Institute Genomics Platform"/>
            <consortium name="The Broad Institute Genome Sequencing Center for Infectious Disease"/>
            <person name="Wu L."/>
            <person name="Ma J."/>
        </authorList>
    </citation>
    <scope>NUCLEOTIDE SEQUENCE [LARGE SCALE GENOMIC DNA]</scope>
    <source>
        <strain evidence="3">JCM 18303</strain>
    </source>
</reference>
<dbReference type="PANTHER" id="PTHR43805">
    <property type="entry name" value="GLYCEROPHOSPHORYL DIESTER PHOSPHODIESTERASE"/>
    <property type="match status" value="1"/>
</dbReference>